<proteinExistence type="predicted"/>
<accession>A0A9P5VHN1</accession>
<feature type="compositionally biased region" description="Low complexity" evidence="1">
    <location>
        <begin position="181"/>
        <end position="190"/>
    </location>
</feature>
<dbReference type="EMBL" id="JAAAUY010001115">
    <property type="protein sequence ID" value="KAF9324296.1"/>
    <property type="molecule type" value="Genomic_DNA"/>
</dbReference>
<name>A0A9P5VHN1_9FUNG</name>
<evidence type="ECO:0000313" key="2">
    <source>
        <dbReference type="EMBL" id="KAF9324296.1"/>
    </source>
</evidence>
<comment type="caution">
    <text evidence="2">The sequence shown here is derived from an EMBL/GenBank/DDBJ whole genome shotgun (WGS) entry which is preliminary data.</text>
</comment>
<evidence type="ECO:0000256" key="1">
    <source>
        <dbReference type="SAM" id="MobiDB-lite"/>
    </source>
</evidence>
<gene>
    <name evidence="2" type="ORF">BG006_000681</name>
</gene>
<evidence type="ECO:0000313" key="3">
    <source>
        <dbReference type="Proteomes" id="UP000696485"/>
    </source>
</evidence>
<keyword evidence="3" id="KW-1185">Reference proteome</keyword>
<protein>
    <submittedName>
        <fullName evidence="2">Uncharacterized protein</fullName>
    </submittedName>
</protein>
<reference evidence="2" key="1">
    <citation type="journal article" date="2020" name="Fungal Divers.">
        <title>Resolving the Mortierellaceae phylogeny through synthesis of multi-gene phylogenetics and phylogenomics.</title>
        <authorList>
            <person name="Vandepol N."/>
            <person name="Liber J."/>
            <person name="Desiro A."/>
            <person name="Na H."/>
            <person name="Kennedy M."/>
            <person name="Barry K."/>
            <person name="Grigoriev I.V."/>
            <person name="Miller A.N."/>
            <person name="O'Donnell K."/>
            <person name="Stajich J.E."/>
            <person name="Bonito G."/>
        </authorList>
    </citation>
    <scope>NUCLEOTIDE SEQUENCE</scope>
    <source>
        <strain evidence="2">NVP1</strain>
    </source>
</reference>
<sequence>MAVSTMACVSKGKTACSQGFFREPCTKCTRGSTACSICIPPKRQHQHKGLASPSCQSTPSSPTFLCSSRSTSDCLFCVDGQKVCEDCFGLGFVQRICQDCIKDYYRKQSASSKSKKSSPSSSLSSSCPSQFLVLSPSEQRKMLVCHSTISHPPPSSISSEMSSRNCSSLSLERSECDYSDDSPSSSSSWSQKPKGKVFSIRSMITRRIIRPF</sequence>
<organism evidence="2 3">
    <name type="scientific">Podila minutissima</name>
    <dbReference type="NCBI Taxonomy" id="64525"/>
    <lineage>
        <taxon>Eukaryota</taxon>
        <taxon>Fungi</taxon>
        <taxon>Fungi incertae sedis</taxon>
        <taxon>Mucoromycota</taxon>
        <taxon>Mortierellomycotina</taxon>
        <taxon>Mortierellomycetes</taxon>
        <taxon>Mortierellales</taxon>
        <taxon>Mortierellaceae</taxon>
        <taxon>Podila</taxon>
    </lineage>
</organism>
<dbReference type="Proteomes" id="UP000696485">
    <property type="component" value="Unassembled WGS sequence"/>
</dbReference>
<dbReference type="AlphaFoldDB" id="A0A9P5VHN1"/>
<feature type="region of interest" description="Disordered" evidence="1">
    <location>
        <begin position="174"/>
        <end position="195"/>
    </location>
</feature>